<dbReference type="GO" id="GO:0032259">
    <property type="term" value="P:methylation"/>
    <property type="evidence" value="ECO:0007669"/>
    <property type="project" value="UniProtKB-KW"/>
</dbReference>
<dbReference type="InterPro" id="IPR053202">
    <property type="entry name" value="EGF_Rcpt_Signaling_Reg"/>
</dbReference>
<dbReference type="Pfam" id="PF05050">
    <property type="entry name" value="Methyltransf_21"/>
    <property type="match status" value="1"/>
</dbReference>
<dbReference type="GO" id="GO:0006888">
    <property type="term" value="P:endoplasmic reticulum to Golgi vesicle-mediated transport"/>
    <property type="evidence" value="ECO:0007669"/>
    <property type="project" value="TreeGrafter"/>
</dbReference>
<dbReference type="PANTHER" id="PTHR34009:SF2">
    <property type="entry name" value="PROTEIN STAR"/>
    <property type="match status" value="1"/>
</dbReference>
<dbReference type="AlphaFoldDB" id="A0A4U8TKB6"/>
<dbReference type="RefSeq" id="WP_104692165.1">
    <property type="nucleotide sequence ID" value="NZ_FZML01000003.1"/>
</dbReference>
<organism evidence="2 3">
    <name type="scientific">Helicobacter muridarum</name>
    <dbReference type="NCBI Taxonomy" id="216"/>
    <lineage>
        <taxon>Bacteria</taxon>
        <taxon>Pseudomonadati</taxon>
        <taxon>Campylobacterota</taxon>
        <taxon>Epsilonproteobacteria</taxon>
        <taxon>Campylobacterales</taxon>
        <taxon>Helicobacteraceae</taxon>
        <taxon>Helicobacter</taxon>
    </lineage>
</organism>
<keyword evidence="2" id="KW-0808">Transferase</keyword>
<dbReference type="GO" id="GO:0005886">
    <property type="term" value="C:plasma membrane"/>
    <property type="evidence" value="ECO:0007669"/>
    <property type="project" value="TreeGrafter"/>
</dbReference>
<dbReference type="Proteomes" id="UP000029922">
    <property type="component" value="Unassembled WGS sequence"/>
</dbReference>
<name>A0A4U8TKB6_9HELI</name>
<dbReference type="PANTHER" id="PTHR34009">
    <property type="entry name" value="PROTEIN STAR"/>
    <property type="match status" value="1"/>
</dbReference>
<dbReference type="InterPro" id="IPR029063">
    <property type="entry name" value="SAM-dependent_MTases_sf"/>
</dbReference>
<evidence type="ECO:0000313" key="2">
    <source>
        <dbReference type="EMBL" id="TLE00787.1"/>
    </source>
</evidence>
<dbReference type="InterPro" id="IPR006342">
    <property type="entry name" value="FkbM_mtfrase"/>
</dbReference>
<dbReference type="Gene3D" id="3.40.50.150">
    <property type="entry name" value="Vaccinia Virus protein VP39"/>
    <property type="match status" value="1"/>
</dbReference>
<dbReference type="OrthoDB" id="9810122at2"/>
<dbReference type="EMBL" id="JRPD02000005">
    <property type="protein sequence ID" value="TLE00787.1"/>
    <property type="molecule type" value="Genomic_DNA"/>
</dbReference>
<accession>A0A4U8TKB6</accession>
<dbReference type="NCBIfam" id="TIGR01444">
    <property type="entry name" value="fkbM_fam"/>
    <property type="match status" value="1"/>
</dbReference>
<feature type="domain" description="Methyltransferase FkbM" evidence="1">
    <location>
        <begin position="58"/>
        <end position="227"/>
    </location>
</feature>
<evidence type="ECO:0000259" key="1">
    <source>
        <dbReference type="Pfam" id="PF05050"/>
    </source>
</evidence>
<dbReference type="SUPFAM" id="SSF53335">
    <property type="entry name" value="S-adenosyl-L-methionine-dependent methyltransferases"/>
    <property type="match status" value="1"/>
</dbReference>
<keyword evidence="2" id="KW-0489">Methyltransferase</keyword>
<dbReference type="GO" id="GO:0016197">
    <property type="term" value="P:endosomal transport"/>
    <property type="evidence" value="ECO:0007669"/>
    <property type="project" value="TreeGrafter"/>
</dbReference>
<comment type="caution">
    <text evidence="2">The sequence shown here is derived from an EMBL/GenBank/DDBJ whole genome shotgun (WGS) entry which is preliminary data.</text>
</comment>
<dbReference type="GO" id="GO:0008168">
    <property type="term" value="F:methyltransferase activity"/>
    <property type="evidence" value="ECO:0007669"/>
    <property type="project" value="UniProtKB-KW"/>
</dbReference>
<sequence>MKLKEHIKRIYYYFFPTLEYSFNKWLLEKDRESYSQDKQDLFVQFFYKDEKGPLFFVDIGANDGITFSNTYLLENDSSKKWGGGVLIEADSNIYPKLLENRPNPNIKKYNVALCNTDGEVSFMQIIGPQMLSGIVSEYDKRHLERIDREVAECGGSYQIIKMQGARFSTIMKEQQKKIDYISIDVEGGEMKILESIDFDSYDIRLIGIENNYNTDDIYNFLKVRGYKKILKLGADDFYIKEN</sequence>
<protein>
    <submittedName>
        <fullName evidence="2">FkbM family methyltransferase</fullName>
    </submittedName>
</protein>
<reference evidence="2 3" key="1">
    <citation type="journal article" date="2014" name="Genome Announc.">
        <title>Draft genome sequences of eight enterohepatic helicobacter species isolated from both laboratory and wild rodents.</title>
        <authorList>
            <person name="Sheh A."/>
            <person name="Shen Z."/>
            <person name="Fox J.G."/>
        </authorList>
    </citation>
    <scope>NUCLEOTIDE SEQUENCE [LARGE SCALE GENOMIC DNA]</scope>
    <source>
        <strain evidence="2 3">ST1</strain>
    </source>
</reference>
<dbReference type="GO" id="GO:0005737">
    <property type="term" value="C:cytoplasm"/>
    <property type="evidence" value="ECO:0007669"/>
    <property type="project" value="GOC"/>
</dbReference>
<evidence type="ECO:0000313" key="3">
    <source>
        <dbReference type="Proteomes" id="UP000029922"/>
    </source>
</evidence>
<proteinExistence type="predicted"/>
<gene>
    <name evidence="2" type="ORF">LS73_003825</name>
</gene>